<comment type="similarity">
    <text evidence="8">Belongs to the MntP (TC 9.B.29) family.</text>
</comment>
<keyword evidence="1 8" id="KW-0813">Transport</keyword>
<dbReference type="Proteomes" id="UP000478837">
    <property type="component" value="Unassembled WGS sequence"/>
</dbReference>
<dbReference type="HAMAP" id="MF_01521">
    <property type="entry name" value="MntP_pump"/>
    <property type="match status" value="1"/>
</dbReference>
<keyword evidence="5 8" id="KW-0406">Ion transport</keyword>
<evidence type="ECO:0000313" key="10">
    <source>
        <dbReference type="EMBL" id="NDW22427.1"/>
    </source>
</evidence>
<evidence type="ECO:0000313" key="11">
    <source>
        <dbReference type="Proteomes" id="UP000478837"/>
    </source>
</evidence>
<evidence type="ECO:0000256" key="1">
    <source>
        <dbReference type="ARBA" id="ARBA00022448"/>
    </source>
</evidence>
<feature type="transmembrane region" description="Helical" evidence="8">
    <location>
        <begin position="104"/>
        <end position="126"/>
    </location>
</feature>
<evidence type="ECO:0000256" key="5">
    <source>
        <dbReference type="ARBA" id="ARBA00023065"/>
    </source>
</evidence>
<keyword evidence="11" id="KW-1185">Reference proteome</keyword>
<evidence type="ECO:0000256" key="9">
    <source>
        <dbReference type="SAM" id="SignalP"/>
    </source>
</evidence>
<organism evidence="10 11">
    <name type="scientific">Alteromonas hispanica</name>
    <dbReference type="NCBI Taxonomy" id="315421"/>
    <lineage>
        <taxon>Bacteria</taxon>
        <taxon>Pseudomonadati</taxon>
        <taxon>Pseudomonadota</taxon>
        <taxon>Gammaproteobacteria</taxon>
        <taxon>Alteromonadales</taxon>
        <taxon>Alteromonadaceae</taxon>
        <taxon>Alteromonas/Salinimonas group</taxon>
        <taxon>Alteromonas</taxon>
    </lineage>
</organism>
<feature type="signal peptide" evidence="9">
    <location>
        <begin position="1"/>
        <end position="19"/>
    </location>
</feature>
<feature type="transmembrane region" description="Helical" evidence="8">
    <location>
        <begin position="132"/>
        <end position="153"/>
    </location>
</feature>
<name>A0A6L9MWI3_9ALTE</name>
<feature type="transmembrane region" description="Helical" evidence="8">
    <location>
        <begin position="165"/>
        <end position="182"/>
    </location>
</feature>
<keyword evidence="6 8" id="KW-0472">Membrane</keyword>
<dbReference type="Pfam" id="PF02659">
    <property type="entry name" value="Mntp"/>
    <property type="match status" value="1"/>
</dbReference>
<dbReference type="GO" id="GO:0005886">
    <property type="term" value="C:plasma membrane"/>
    <property type="evidence" value="ECO:0007669"/>
    <property type="project" value="UniProtKB-SubCell"/>
</dbReference>
<proteinExistence type="inferred from homology"/>
<evidence type="ECO:0000256" key="8">
    <source>
        <dbReference type="HAMAP-Rule" id="MF_01521"/>
    </source>
</evidence>
<dbReference type="PANTHER" id="PTHR35529">
    <property type="entry name" value="MANGANESE EFFLUX PUMP MNTP-RELATED"/>
    <property type="match status" value="1"/>
</dbReference>
<keyword evidence="7 8" id="KW-0464">Manganese</keyword>
<protein>
    <recommendedName>
        <fullName evidence="8">Putative manganese efflux pump MntP</fullName>
    </recommendedName>
</protein>
<evidence type="ECO:0000256" key="2">
    <source>
        <dbReference type="ARBA" id="ARBA00022475"/>
    </source>
</evidence>
<dbReference type="InterPro" id="IPR003810">
    <property type="entry name" value="Mntp/YtaF"/>
</dbReference>
<gene>
    <name evidence="8" type="primary">mntP</name>
    <name evidence="10" type="ORF">GTW09_12915</name>
</gene>
<dbReference type="PANTHER" id="PTHR35529:SF1">
    <property type="entry name" value="MANGANESE EFFLUX PUMP MNTP-RELATED"/>
    <property type="match status" value="1"/>
</dbReference>
<evidence type="ECO:0000256" key="4">
    <source>
        <dbReference type="ARBA" id="ARBA00022989"/>
    </source>
</evidence>
<comment type="caution">
    <text evidence="8">Lacks conserved residue(s) required for the propagation of feature annotation.</text>
</comment>
<feature type="chain" id="PRO_5026851259" description="Putative manganese efflux pump MntP" evidence="9">
    <location>
        <begin position="20"/>
        <end position="186"/>
    </location>
</feature>
<dbReference type="RefSeq" id="WP_163112222.1">
    <property type="nucleotide sequence ID" value="NZ_JAAAWP010000008.1"/>
</dbReference>
<comment type="subcellular location">
    <subcellularLocation>
        <location evidence="8">Cell membrane</location>
        <topology evidence="8">Multi-pass membrane protein</topology>
    </subcellularLocation>
</comment>
<dbReference type="GO" id="GO:0005384">
    <property type="term" value="F:manganese ion transmembrane transporter activity"/>
    <property type="evidence" value="ECO:0007669"/>
    <property type="project" value="UniProtKB-UniRule"/>
</dbReference>
<evidence type="ECO:0000256" key="6">
    <source>
        <dbReference type="ARBA" id="ARBA00023136"/>
    </source>
</evidence>
<comment type="caution">
    <text evidence="10">The sequence shown here is derived from an EMBL/GenBank/DDBJ whole genome shotgun (WGS) entry which is preliminary data.</text>
</comment>
<reference evidence="10 11" key="1">
    <citation type="submission" date="2020-01" db="EMBL/GenBank/DDBJ databases">
        <title>Genomes of bacteria type strains.</title>
        <authorList>
            <person name="Chen J."/>
            <person name="Zhu S."/>
            <person name="Yang J."/>
        </authorList>
    </citation>
    <scope>NUCLEOTIDE SEQUENCE [LARGE SCALE GENOMIC DNA]</scope>
    <source>
        <strain evidence="10 11">LMG 22958</strain>
    </source>
</reference>
<keyword evidence="3 8" id="KW-0812">Transmembrane</keyword>
<keyword evidence="9" id="KW-0732">Signal</keyword>
<dbReference type="EMBL" id="JAAAWP010000008">
    <property type="protein sequence ID" value="NDW22427.1"/>
    <property type="molecule type" value="Genomic_DNA"/>
</dbReference>
<dbReference type="AlphaFoldDB" id="A0A6L9MWI3"/>
<dbReference type="InterPro" id="IPR022929">
    <property type="entry name" value="Put_MntP"/>
</dbReference>
<evidence type="ECO:0000256" key="3">
    <source>
        <dbReference type="ARBA" id="ARBA00022692"/>
    </source>
</evidence>
<keyword evidence="4 8" id="KW-1133">Transmembrane helix</keyword>
<accession>A0A6L9MWI3</accession>
<evidence type="ECO:0000256" key="7">
    <source>
        <dbReference type="ARBA" id="ARBA00023211"/>
    </source>
</evidence>
<feature type="transmembrane region" description="Helical" evidence="8">
    <location>
        <begin position="71"/>
        <end position="92"/>
    </location>
</feature>
<comment type="function">
    <text evidence="8">Probably functions as a manganese efflux pump.</text>
</comment>
<sequence length="186" mass="19520">MTIFALILLAFAMSTDAFAAAIGKGVKIKRPRLSYAIKIGFIFGVIEASTPVIGWFIGRAAASFVEAWDHWVALIILSGLGVYMILESLQPADDEDDRGQKQSLLLLCFTALGTSIDAMAVGVGLALVDINIALASALIGSATFLMVTVGIMLGSAMGSLIGKRAETFGGIILIAVGIWIFASHTL</sequence>
<keyword evidence="2 8" id="KW-1003">Cell membrane</keyword>